<dbReference type="SUPFAM" id="SSF52058">
    <property type="entry name" value="L domain-like"/>
    <property type="match status" value="1"/>
</dbReference>
<dbReference type="PANTHER" id="PTHR48004">
    <property type="entry name" value="OS01G0149700 PROTEIN"/>
    <property type="match status" value="1"/>
</dbReference>
<dbReference type="AlphaFoldDB" id="A0AAD5WD92"/>
<dbReference type="InterPro" id="IPR055414">
    <property type="entry name" value="LRR_R13L4/SHOC2-like"/>
</dbReference>
<dbReference type="SMART" id="SM00369">
    <property type="entry name" value="LRR_TYP"/>
    <property type="match status" value="4"/>
</dbReference>
<dbReference type="Pfam" id="PF08263">
    <property type="entry name" value="LRRNT_2"/>
    <property type="match status" value="1"/>
</dbReference>
<evidence type="ECO:0000313" key="13">
    <source>
        <dbReference type="Proteomes" id="UP001210211"/>
    </source>
</evidence>
<accession>A0AAD5WD92</accession>
<dbReference type="InterPro" id="IPR013210">
    <property type="entry name" value="LRR_N_plant-typ"/>
</dbReference>
<comment type="subcellular location">
    <subcellularLocation>
        <location evidence="1">Cell membrane</location>
    </subcellularLocation>
</comment>
<gene>
    <name evidence="12" type="ORF">LUZ61_013962</name>
</gene>
<name>A0AAD5WD92_9POAL</name>
<keyword evidence="7" id="KW-1133">Transmembrane helix</keyword>
<dbReference type="PROSITE" id="PS51450">
    <property type="entry name" value="LRR"/>
    <property type="match status" value="2"/>
</dbReference>
<feature type="domain" description="Leucine-rich repeat-containing N-terminal plant-type" evidence="10">
    <location>
        <begin position="3"/>
        <end position="38"/>
    </location>
</feature>
<dbReference type="PRINTS" id="PR00019">
    <property type="entry name" value="LEURICHRPT"/>
</dbReference>
<dbReference type="EMBL" id="JAMRDG010000002">
    <property type="protein sequence ID" value="KAJ3684798.1"/>
    <property type="molecule type" value="Genomic_DNA"/>
</dbReference>
<keyword evidence="3" id="KW-0433">Leucine-rich repeat</keyword>
<evidence type="ECO:0000256" key="4">
    <source>
        <dbReference type="ARBA" id="ARBA00022692"/>
    </source>
</evidence>
<dbReference type="PANTHER" id="PTHR48004:SF103">
    <property type="entry name" value="OS01G0515300 PROTEIN"/>
    <property type="match status" value="1"/>
</dbReference>
<evidence type="ECO:0000259" key="11">
    <source>
        <dbReference type="Pfam" id="PF23598"/>
    </source>
</evidence>
<organism evidence="12 13">
    <name type="scientific">Rhynchospora tenuis</name>
    <dbReference type="NCBI Taxonomy" id="198213"/>
    <lineage>
        <taxon>Eukaryota</taxon>
        <taxon>Viridiplantae</taxon>
        <taxon>Streptophyta</taxon>
        <taxon>Embryophyta</taxon>
        <taxon>Tracheophyta</taxon>
        <taxon>Spermatophyta</taxon>
        <taxon>Magnoliopsida</taxon>
        <taxon>Liliopsida</taxon>
        <taxon>Poales</taxon>
        <taxon>Cyperaceae</taxon>
        <taxon>Cyperoideae</taxon>
        <taxon>Rhynchosporeae</taxon>
        <taxon>Rhynchospora</taxon>
    </lineage>
</organism>
<keyword evidence="4" id="KW-0812">Transmembrane</keyword>
<protein>
    <recommendedName>
        <fullName evidence="14">Leucine-rich repeat-containing N-terminal plant-type domain-containing protein</fullName>
    </recommendedName>
</protein>
<dbReference type="FunFam" id="3.80.10.10:FF:000383">
    <property type="entry name" value="Leucine-rich repeat receptor protein kinase EMS1"/>
    <property type="match status" value="1"/>
</dbReference>
<dbReference type="InterPro" id="IPR032675">
    <property type="entry name" value="LRR_dom_sf"/>
</dbReference>
<dbReference type="Gene3D" id="3.80.10.10">
    <property type="entry name" value="Ribonuclease Inhibitor"/>
    <property type="match status" value="1"/>
</dbReference>
<dbReference type="FunFam" id="3.80.10.10:FF:000041">
    <property type="entry name" value="LRR receptor-like serine/threonine-protein kinase ERECTA"/>
    <property type="match status" value="1"/>
</dbReference>
<dbReference type="InterPro" id="IPR003591">
    <property type="entry name" value="Leu-rich_rpt_typical-subtyp"/>
</dbReference>
<evidence type="ECO:0000259" key="10">
    <source>
        <dbReference type="Pfam" id="PF08263"/>
    </source>
</evidence>
<evidence type="ECO:0000256" key="7">
    <source>
        <dbReference type="ARBA" id="ARBA00022989"/>
    </source>
</evidence>
<evidence type="ECO:0000256" key="1">
    <source>
        <dbReference type="ARBA" id="ARBA00004236"/>
    </source>
</evidence>
<keyword evidence="2" id="KW-1003">Cell membrane</keyword>
<dbReference type="GO" id="GO:0005886">
    <property type="term" value="C:plasma membrane"/>
    <property type="evidence" value="ECO:0007669"/>
    <property type="project" value="UniProtKB-SubCell"/>
</dbReference>
<dbReference type="InterPro" id="IPR052941">
    <property type="entry name" value="StomDev_PlantInt_Reg"/>
</dbReference>
<evidence type="ECO:0000256" key="8">
    <source>
        <dbReference type="ARBA" id="ARBA00023136"/>
    </source>
</evidence>
<evidence type="ECO:0000256" key="9">
    <source>
        <dbReference type="ARBA" id="ARBA00023180"/>
    </source>
</evidence>
<keyword evidence="13" id="KW-1185">Reference proteome</keyword>
<proteinExistence type="predicted"/>
<evidence type="ECO:0000256" key="5">
    <source>
        <dbReference type="ARBA" id="ARBA00022729"/>
    </source>
</evidence>
<comment type="caution">
    <text evidence="12">The sequence shown here is derived from an EMBL/GenBank/DDBJ whole genome shotgun (WGS) entry which is preliminary data.</text>
</comment>
<evidence type="ECO:0008006" key="14">
    <source>
        <dbReference type="Google" id="ProtNLM"/>
    </source>
</evidence>
<dbReference type="InterPro" id="IPR001611">
    <property type="entry name" value="Leu-rich_rpt"/>
</dbReference>
<evidence type="ECO:0000313" key="12">
    <source>
        <dbReference type="EMBL" id="KAJ3684798.1"/>
    </source>
</evidence>
<feature type="domain" description="Disease resistance R13L4/SHOC-2-like LRR" evidence="11">
    <location>
        <begin position="148"/>
        <end position="375"/>
    </location>
</feature>
<dbReference type="Proteomes" id="UP001210211">
    <property type="component" value="Unassembled WGS sequence"/>
</dbReference>
<keyword evidence="9" id="KW-0325">Glycoprotein</keyword>
<keyword evidence="6" id="KW-0677">Repeat</keyword>
<sequence length="379" mass="41181">MAGDIDLLISFKNSLPNPSLLSGWNPNQGPCSFRGVVCKEGLVSSLTLQGIALSPDFYLVSTYLLSLQTLEKRSLRSVNLTGNISVPPKCVEQLTELDLSSYNLHGSVFDAMSLSTSCPSLQSLNFSSNFIRVYPMEEDSPLIHPFPLKCLDLSNNKIEKNEDLQWALSGLGVLQMLDLSSNEITGSIPEFSNCTSLQHLDLSSNFLNDTVLAGTFSNCHSLTYLNLSSNQLTGTAPDRASCTHLTILSLSYNDFSGEVSTLSLTSMPDLKILEIGFNSFNGSLSRSMSKLTSLEILDLSSNGFSSSIPTSLCTKGVSNLKELYLQNNYFTGSIPDSLSNCAELVTLDISLNELNGSIPATLGTLSNLKDLIMWQNYLD</sequence>
<evidence type="ECO:0000256" key="2">
    <source>
        <dbReference type="ARBA" id="ARBA00022475"/>
    </source>
</evidence>
<reference evidence="12 13" key="1">
    <citation type="journal article" date="2022" name="Cell">
        <title>Repeat-based holocentromeres influence genome architecture and karyotype evolution.</title>
        <authorList>
            <person name="Hofstatter P.G."/>
            <person name="Thangavel G."/>
            <person name="Lux T."/>
            <person name="Neumann P."/>
            <person name="Vondrak T."/>
            <person name="Novak P."/>
            <person name="Zhang M."/>
            <person name="Costa L."/>
            <person name="Castellani M."/>
            <person name="Scott A."/>
            <person name="Toegelov H."/>
            <person name="Fuchs J."/>
            <person name="Mata-Sucre Y."/>
            <person name="Dias Y."/>
            <person name="Vanzela A.L.L."/>
            <person name="Huettel B."/>
            <person name="Almeida C.C.S."/>
            <person name="Simkova H."/>
            <person name="Souza G."/>
            <person name="Pedrosa-Harand A."/>
            <person name="Macas J."/>
            <person name="Mayer K.F.X."/>
            <person name="Houben A."/>
            <person name="Marques A."/>
        </authorList>
    </citation>
    <scope>NUCLEOTIDE SEQUENCE [LARGE SCALE GENOMIC DNA]</scope>
    <source>
        <strain evidence="12">RhyTen1mFocal</strain>
    </source>
</reference>
<keyword evidence="5" id="KW-0732">Signal</keyword>
<keyword evidence="8" id="KW-0472">Membrane</keyword>
<evidence type="ECO:0000256" key="3">
    <source>
        <dbReference type="ARBA" id="ARBA00022614"/>
    </source>
</evidence>
<evidence type="ECO:0000256" key="6">
    <source>
        <dbReference type="ARBA" id="ARBA00022737"/>
    </source>
</evidence>
<dbReference type="Pfam" id="PF23598">
    <property type="entry name" value="LRR_14"/>
    <property type="match status" value="1"/>
</dbReference>